<reference evidence="2 3" key="1">
    <citation type="submission" date="2020-08" db="EMBL/GenBank/DDBJ databases">
        <title>Sequencing the genomes of 1000 actinobacteria strains.</title>
        <authorList>
            <person name="Klenk H.-P."/>
        </authorList>
    </citation>
    <scope>NUCLEOTIDE SEQUENCE [LARGE SCALE GENOMIC DNA]</scope>
    <source>
        <strain evidence="2 3">DSM 46659</strain>
    </source>
</reference>
<feature type="domain" description="RNA ligase" evidence="1">
    <location>
        <begin position="44"/>
        <end position="240"/>
    </location>
</feature>
<dbReference type="Gene3D" id="3.30.470.30">
    <property type="entry name" value="DNA ligase/mRNA capping enzyme"/>
    <property type="match status" value="1"/>
</dbReference>
<dbReference type="InterPro" id="IPR021122">
    <property type="entry name" value="RNA_ligase_dom_REL/Rnl2"/>
</dbReference>
<dbReference type="AlphaFoldDB" id="A0A7W9YIN9"/>
<comment type="caution">
    <text evidence="2">The sequence shown here is derived from an EMBL/GenBank/DDBJ whole genome shotgun (WGS) entry which is preliminary data.</text>
</comment>
<dbReference type="Proteomes" id="UP000546642">
    <property type="component" value="Unassembled WGS sequence"/>
</dbReference>
<protein>
    <recommendedName>
        <fullName evidence="1">RNA ligase domain-containing protein</fullName>
    </recommendedName>
</protein>
<name>A0A7W9YIN9_9ACTN</name>
<gene>
    <name evidence="2" type="ORF">HNR23_002291</name>
</gene>
<proteinExistence type="predicted"/>
<organism evidence="2 3">
    <name type="scientific">Nocardiopsis mwathae</name>
    <dbReference type="NCBI Taxonomy" id="1472723"/>
    <lineage>
        <taxon>Bacteria</taxon>
        <taxon>Bacillati</taxon>
        <taxon>Actinomycetota</taxon>
        <taxon>Actinomycetes</taxon>
        <taxon>Streptosporangiales</taxon>
        <taxon>Nocardiopsidaceae</taxon>
        <taxon>Nocardiopsis</taxon>
    </lineage>
</organism>
<dbReference type="EMBL" id="JACHDS010000001">
    <property type="protein sequence ID" value="MBB6172231.1"/>
    <property type="molecule type" value="Genomic_DNA"/>
</dbReference>
<dbReference type="Pfam" id="PF09414">
    <property type="entry name" value="RNA_ligase"/>
    <property type="match status" value="1"/>
</dbReference>
<accession>A0A7W9YIN9</accession>
<evidence type="ECO:0000313" key="2">
    <source>
        <dbReference type="EMBL" id="MBB6172231.1"/>
    </source>
</evidence>
<sequence>MIDPRTIDLDALNSATKYPSISTYHELDKKNGGLLETATEFAGEVILTEKVDGTNSRLIIFPTGDYLIGSREELLHARGDLIANPALGIVDALRDLADRITPPDEGVRVYYLEVYGGKVTGASKQYTGQRTVGYRMFDVADVPGSLMGWDRARISAWREEGGQSFLPEDALHVVADKEQIPLTPRLGAINAADLPSGIAPMRDFLAERLPSTRVALDDGAGGRPEGIVLRSVDRSVIAKARFTDYERTLKRRDSGRKK</sequence>
<dbReference type="SUPFAM" id="SSF56091">
    <property type="entry name" value="DNA ligase/mRNA capping enzyme, catalytic domain"/>
    <property type="match status" value="1"/>
</dbReference>
<dbReference type="RefSeq" id="WP_184075560.1">
    <property type="nucleotide sequence ID" value="NZ_JACHDS010000001.1"/>
</dbReference>
<keyword evidence="3" id="KW-1185">Reference proteome</keyword>
<evidence type="ECO:0000313" key="3">
    <source>
        <dbReference type="Proteomes" id="UP000546642"/>
    </source>
</evidence>
<evidence type="ECO:0000259" key="1">
    <source>
        <dbReference type="Pfam" id="PF09414"/>
    </source>
</evidence>